<dbReference type="Proteomes" id="UP001589670">
    <property type="component" value="Unassembled WGS sequence"/>
</dbReference>
<dbReference type="RefSeq" id="WP_377067207.1">
    <property type="nucleotide sequence ID" value="NZ_JBHMEC010000008.1"/>
</dbReference>
<feature type="compositionally biased region" description="Acidic residues" evidence="1">
    <location>
        <begin position="157"/>
        <end position="169"/>
    </location>
</feature>
<evidence type="ECO:0000313" key="4">
    <source>
        <dbReference type="Proteomes" id="UP001589670"/>
    </source>
</evidence>
<feature type="compositionally biased region" description="Low complexity" evidence="1">
    <location>
        <begin position="46"/>
        <end position="65"/>
    </location>
</feature>
<comment type="caution">
    <text evidence="3">The sequence shown here is derived from an EMBL/GenBank/DDBJ whole genome shotgun (WGS) entry which is preliminary data.</text>
</comment>
<feature type="compositionally biased region" description="Basic and acidic residues" evidence="1">
    <location>
        <begin position="87"/>
        <end position="109"/>
    </location>
</feature>
<evidence type="ECO:0000313" key="3">
    <source>
        <dbReference type="EMBL" id="MFB9148868.1"/>
    </source>
</evidence>
<protein>
    <submittedName>
        <fullName evidence="3">Zinc-ribbon domain-containing protein</fullName>
    </submittedName>
</protein>
<dbReference type="NCBIfam" id="TIGR02098">
    <property type="entry name" value="MJ0042_CXXC"/>
    <property type="match status" value="1"/>
</dbReference>
<feature type="domain" description="Zinc finger/thioredoxin putative" evidence="2">
    <location>
        <begin position="1"/>
        <end position="36"/>
    </location>
</feature>
<proteinExistence type="predicted"/>
<accession>A0ABV5HWR0</accession>
<evidence type="ECO:0000256" key="1">
    <source>
        <dbReference type="SAM" id="MobiDB-lite"/>
    </source>
</evidence>
<sequence length="277" mass="29944">MRLTCPNCGAQYEVPDAVIPVPGRDVQCSNCGTTWFQNHPDHTPAEPDMPAADPDPMAATETAADPEPKTDPQPSAARRIDPSVADILREEADRERAARAAEADGRIETQPDLGIGEPEPEDARRAREARDRMQRLRGDRSTDPSAAPPGNGARTDDPDDMFDEEEDERLDPGSRRNLFPDIDEINSSLSASDDVTGPLAPTMSKHTPPDRNGGGGFRAGFRLAVVSCVAALVVYLMAPRIAAIWPAAEAPLAQYVQVVDNMRAMLSATVKDLITRI</sequence>
<feature type="region of interest" description="Disordered" evidence="1">
    <location>
        <begin position="39"/>
        <end position="211"/>
    </location>
</feature>
<keyword evidence="4" id="KW-1185">Reference proteome</keyword>
<reference evidence="3 4" key="1">
    <citation type="submission" date="2024-09" db="EMBL/GenBank/DDBJ databases">
        <authorList>
            <person name="Sun Q."/>
            <person name="Mori K."/>
        </authorList>
    </citation>
    <scope>NUCLEOTIDE SEQUENCE [LARGE SCALE GENOMIC DNA]</scope>
    <source>
        <strain evidence="3 4">CECT 9424</strain>
    </source>
</reference>
<feature type="compositionally biased region" description="Basic and acidic residues" evidence="1">
    <location>
        <begin position="121"/>
        <end position="142"/>
    </location>
</feature>
<organism evidence="3 4">
    <name type="scientific">Roseovarius ramblicola</name>
    <dbReference type="NCBI Taxonomy" id="2022336"/>
    <lineage>
        <taxon>Bacteria</taxon>
        <taxon>Pseudomonadati</taxon>
        <taxon>Pseudomonadota</taxon>
        <taxon>Alphaproteobacteria</taxon>
        <taxon>Rhodobacterales</taxon>
        <taxon>Roseobacteraceae</taxon>
        <taxon>Roseovarius</taxon>
    </lineage>
</organism>
<dbReference type="EMBL" id="JBHMEC010000008">
    <property type="protein sequence ID" value="MFB9148868.1"/>
    <property type="molecule type" value="Genomic_DNA"/>
</dbReference>
<gene>
    <name evidence="3" type="ORF">ACFFU4_03785</name>
</gene>
<name>A0ABV5HWR0_9RHOB</name>
<dbReference type="InterPro" id="IPR011723">
    <property type="entry name" value="Znf/thioredoxin_put"/>
</dbReference>
<evidence type="ECO:0000259" key="2">
    <source>
        <dbReference type="Pfam" id="PF13717"/>
    </source>
</evidence>
<dbReference type="Pfam" id="PF13717">
    <property type="entry name" value="Zn_ribbon_4"/>
    <property type="match status" value="1"/>
</dbReference>